<evidence type="ECO:0000313" key="7">
    <source>
        <dbReference type="EMBL" id="KAK7878810.1"/>
    </source>
</evidence>
<protein>
    <recommendedName>
        <fullName evidence="9">B30.2/SPRY domain-containing protein</fullName>
    </recommendedName>
</protein>
<dbReference type="Proteomes" id="UP001460270">
    <property type="component" value="Unassembled WGS sequence"/>
</dbReference>
<evidence type="ECO:0000259" key="6">
    <source>
        <dbReference type="Pfam" id="PF25600"/>
    </source>
</evidence>
<keyword evidence="1" id="KW-0479">Metal-binding</keyword>
<feature type="coiled-coil region" evidence="4">
    <location>
        <begin position="28"/>
        <end position="113"/>
    </location>
</feature>
<keyword evidence="3" id="KW-0862">Zinc</keyword>
<organism evidence="7 8">
    <name type="scientific">Mugilogobius chulae</name>
    <name type="common">yellowstripe goby</name>
    <dbReference type="NCBI Taxonomy" id="88201"/>
    <lineage>
        <taxon>Eukaryota</taxon>
        <taxon>Metazoa</taxon>
        <taxon>Chordata</taxon>
        <taxon>Craniata</taxon>
        <taxon>Vertebrata</taxon>
        <taxon>Euteleostomi</taxon>
        <taxon>Actinopterygii</taxon>
        <taxon>Neopterygii</taxon>
        <taxon>Teleostei</taxon>
        <taxon>Neoteleostei</taxon>
        <taxon>Acanthomorphata</taxon>
        <taxon>Gobiaria</taxon>
        <taxon>Gobiiformes</taxon>
        <taxon>Gobioidei</taxon>
        <taxon>Gobiidae</taxon>
        <taxon>Gobionellinae</taxon>
        <taxon>Mugilogobius</taxon>
    </lineage>
</organism>
<dbReference type="Pfam" id="PF13765">
    <property type="entry name" value="PRY"/>
    <property type="match status" value="1"/>
</dbReference>
<evidence type="ECO:0000256" key="1">
    <source>
        <dbReference type="ARBA" id="ARBA00022723"/>
    </source>
</evidence>
<sequence length="294" mass="33655">MERCCCSDQQSISSFIMNERQTDPTTRRALLVQRLQDKETDLKRLLQEAQDISRSAQTAVQHNRDSFREMALLLKKRRSEVEQQIRSHEKTQLSRVQELLDQLQQDVTELKRSISKLDPPAFTPVYNQSVSTDTLSTEPARIQTGPRSYFEEVTRAVSELRDKLQLTLEEGLTNVSLALSHVDTLLSPDVPSSRDHFLQFYTEITLDPNTANPRMALSDENRRATFMSKDQGPATSRIGVYLDHSAGVLEFYSVSESTMSLLHREQTTFTQPLYAGVTFDWFIPGDNVHFPKLK</sequence>
<proteinExistence type="predicted"/>
<evidence type="ECO:0000259" key="5">
    <source>
        <dbReference type="Pfam" id="PF13765"/>
    </source>
</evidence>
<dbReference type="AlphaFoldDB" id="A0AAW0MFS1"/>
<keyword evidence="2" id="KW-0863">Zinc-finger</keyword>
<keyword evidence="4" id="KW-0175">Coiled coil</keyword>
<dbReference type="InterPro" id="IPR043136">
    <property type="entry name" value="B30.2/SPRY_sf"/>
</dbReference>
<feature type="domain" description="SPRY-associated" evidence="5">
    <location>
        <begin position="204"/>
        <end position="231"/>
    </location>
</feature>
<dbReference type="InterPro" id="IPR013320">
    <property type="entry name" value="ConA-like_dom_sf"/>
</dbReference>
<dbReference type="PANTHER" id="PTHR25465:SF5">
    <property type="entry name" value="E3 UBIQUITIN_ISG15 LIGASE TRIM25-RELATED"/>
    <property type="match status" value="1"/>
</dbReference>
<dbReference type="Gene3D" id="2.60.120.920">
    <property type="match status" value="2"/>
</dbReference>
<evidence type="ECO:0000256" key="3">
    <source>
        <dbReference type="ARBA" id="ARBA00022833"/>
    </source>
</evidence>
<reference evidence="8" key="1">
    <citation type="submission" date="2024-04" db="EMBL/GenBank/DDBJ databases">
        <title>Salinicola lusitanus LLJ914,a marine bacterium isolated from the Okinawa Trough.</title>
        <authorList>
            <person name="Li J."/>
        </authorList>
    </citation>
    <scope>NUCLEOTIDE SEQUENCE [LARGE SCALE GENOMIC DNA]</scope>
</reference>
<dbReference type="InterPro" id="IPR051051">
    <property type="entry name" value="E3_ubiq-ligase_TRIM/RNF"/>
</dbReference>
<dbReference type="InterPro" id="IPR006574">
    <property type="entry name" value="PRY"/>
</dbReference>
<accession>A0AAW0MFS1</accession>
<dbReference type="GO" id="GO:0008270">
    <property type="term" value="F:zinc ion binding"/>
    <property type="evidence" value="ECO:0007669"/>
    <property type="project" value="UniProtKB-KW"/>
</dbReference>
<name>A0AAW0MFS1_9GOBI</name>
<dbReference type="PANTHER" id="PTHR25465">
    <property type="entry name" value="B-BOX DOMAIN CONTAINING"/>
    <property type="match status" value="1"/>
</dbReference>
<dbReference type="Gene3D" id="1.20.5.50">
    <property type="match status" value="1"/>
</dbReference>
<keyword evidence="8" id="KW-1185">Reference proteome</keyword>
<gene>
    <name evidence="7" type="ORF">WMY93_034277</name>
</gene>
<dbReference type="InterPro" id="IPR058030">
    <property type="entry name" value="TRIM8/14/16/25/29/45/65_CC"/>
</dbReference>
<comment type="caution">
    <text evidence="7">The sequence shown here is derived from an EMBL/GenBank/DDBJ whole genome shotgun (WGS) entry which is preliminary data.</text>
</comment>
<dbReference type="Pfam" id="PF25600">
    <property type="entry name" value="TRIM_CC"/>
    <property type="match status" value="1"/>
</dbReference>
<evidence type="ECO:0000313" key="8">
    <source>
        <dbReference type="Proteomes" id="UP001460270"/>
    </source>
</evidence>
<feature type="domain" description="TRIM8/14/16/25/29/45/65 coiled-coil region" evidence="6">
    <location>
        <begin position="36"/>
        <end position="118"/>
    </location>
</feature>
<evidence type="ECO:0000256" key="4">
    <source>
        <dbReference type="SAM" id="Coils"/>
    </source>
</evidence>
<dbReference type="EMBL" id="JBBPFD010000471">
    <property type="protein sequence ID" value="KAK7878810.1"/>
    <property type="molecule type" value="Genomic_DNA"/>
</dbReference>
<evidence type="ECO:0008006" key="9">
    <source>
        <dbReference type="Google" id="ProtNLM"/>
    </source>
</evidence>
<evidence type="ECO:0000256" key="2">
    <source>
        <dbReference type="ARBA" id="ARBA00022771"/>
    </source>
</evidence>
<dbReference type="SUPFAM" id="SSF49899">
    <property type="entry name" value="Concanavalin A-like lectins/glucanases"/>
    <property type="match status" value="1"/>
</dbReference>